<sequence>MRRPSPAILGSIALHAGVVALAFVTFTEKKDELTPLVASVPVSIVSEETIRAAAANNPQPEPSPEDGATAPPPEPEPEPSPPTPAPPQPAPPPPPAPTPPRPTPPRPTPPAPAPTPRPTPTPTPPRPTPPAPTPPRPTPPAPARPTPPAPTPARPTPPTPAPPTKGTPTPNPPRPTPPRAEPGLDLAALAGPPRNTNNPGRPATGQTGAGTASRATGPQLAALGAQVTPNWNLNCDLPGMDALVIRVTVRLTADGHIVGSPQLQEPRSDPTWRAASDAMLRALRATAPFNVPAGFQSQEVPFRFETARQCANR</sequence>
<organism evidence="2 3">
    <name type="scientific">Brevundimonas nasdae</name>
    <dbReference type="NCBI Taxonomy" id="172043"/>
    <lineage>
        <taxon>Bacteria</taxon>
        <taxon>Pseudomonadati</taxon>
        <taxon>Pseudomonadota</taxon>
        <taxon>Alphaproteobacteria</taxon>
        <taxon>Caulobacterales</taxon>
        <taxon>Caulobacteraceae</taxon>
        <taxon>Brevundimonas</taxon>
    </lineage>
</organism>
<accession>A0ABX8THB0</accession>
<proteinExistence type="predicted"/>
<dbReference type="Proteomes" id="UP000824334">
    <property type="component" value="Chromosome"/>
</dbReference>
<dbReference type="RefSeq" id="WP_219353156.1">
    <property type="nucleotide sequence ID" value="NZ_CP080034.1"/>
</dbReference>
<evidence type="ECO:0000256" key="1">
    <source>
        <dbReference type="SAM" id="MobiDB-lite"/>
    </source>
</evidence>
<feature type="compositionally biased region" description="Polar residues" evidence="1">
    <location>
        <begin position="205"/>
        <end position="214"/>
    </location>
</feature>
<dbReference type="GeneID" id="94377149"/>
<evidence type="ECO:0000313" key="3">
    <source>
        <dbReference type="Proteomes" id="UP000824334"/>
    </source>
</evidence>
<reference evidence="2 3" key="1">
    <citation type="submission" date="2021-07" db="EMBL/GenBank/DDBJ databases">
        <title>Isolation and characterization of bacteria from a gold mining with a capacity of golden bioaccumulation.</title>
        <authorList>
            <person name="Yang X.J."/>
        </authorList>
    </citation>
    <scope>NUCLEOTIDE SEQUENCE [LARGE SCALE GENOMIC DNA]</scope>
    <source>
        <strain evidence="2 3">Au29</strain>
    </source>
</reference>
<feature type="region of interest" description="Disordered" evidence="1">
    <location>
        <begin position="51"/>
        <end position="214"/>
    </location>
</feature>
<evidence type="ECO:0008006" key="4">
    <source>
        <dbReference type="Google" id="ProtNLM"/>
    </source>
</evidence>
<name>A0ABX8THB0_9CAUL</name>
<dbReference type="EMBL" id="CP080034">
    <property type="protein sequence ID" value="QYC10369.1"/>
    <property type="molecule type" value="Genomic_DNA"/>
</dbReference>
<gene>
    <name evidence="2" type="ORF">KWG56_17795</name>
</gene>
<feature type="compositionally biased region" description="Pro residues" evidence="1">
    <location>
        <begin position="70"/>
        <end position="180"/>
    </location>
</feature>
<protein>
    <recommendedName>
        <fullName evidence="4">Energy transducer TonB</fullName>
    </recommendedName>
</protein>
<keyword evidence="3" id="KW-1185">Reference proteome</keyword>
<feature type="compositionally biased region" description="Low complexity" evidence="1">
    <location>
        <begin position="190"/>
        <end position="204"/>
    </location>
</feature>
<evidence type="ECO:0000313" key="2">
    <source>
        <dbReference type="EMBL" id="QYC10369.1"/>
    </source>
</evidence>